<protein>
    <submittedName>
        <fullName evidence="2">Uncharacterized protein</fullName>
    </submittedName>
</protein>
<gene>
    <name evidence="2" type="ORF">D9619_003832</name>
</gene>
<evidence type="ECO:0000256" key="1">
    <source>
        <dbReference type="SAM" id="SignalP"/>
    </source>
</evidence>
<dbReference type="InterPro" id="IPR035992">
    <property type="entry name" value="Ricin_B-like_lectins"/>
</dbReference>
<evidence type="ECO:0000313" key="3">
    <source>
        <dbReference type="Proteomes" id="UP000567179"/>
    </source>
</evidence>
<feature type="signal peptide" evidence="1">
    <location>
        <begin position="1"/>
        <end position="21"/>
    </location>
</feature>
<comment type="caution">
    <text evidence="2">The sequence shown here is derived from an EMBL/GenBank/DDBJ whole genome shotgun (WGS) entry which is preliminary data.</text>
</comment>
<dbReference type="SUPFAM" id="SSF50370">
    <property type="entry name" value="Ricin B-like lectins"/>
    <property type="match status" value="1"/>
</dbReference>
<evidence type="ECO:0000313" key="2">
    <source>
        <dbReference type="EMBL" id="KAF5312942.1"/>
    </source>
</evidence>
<reference evidence="2 3" key="1">
    <citation type="journal article" date="2020" name="ISME J.">
        <title>Uncovering the hidden diversity of litter-decomposition mechanisms in mushroom-forming fungi.</title>
        <authorList>
            <person name="Floudas D."/>
            <person name="Bentzer J."/>
            <person name="Ahren D."/>
            <person name="Johansson T."/>
            <person name="Persson P."/>
            <person name="Tunlid A."/>
        </authorList>
    </citation>
    <scope>NUCLEOTIDE SEQUENCE [LARGE SCALE GENOMIC DNA]</scope>
    <source>
        <strain evidence="2 3">CBS 101986</strain>
    </source>
</reference>
<feature type="chain" id="PRO_5033985946" evidence="1">
    <location>
        <begin position="22"/>
        <end position="172"/>
    </location>
</feature>
<dbReference type="OrthoDB" id="3048202at2759"/>
<dbReference type="Gene3D" id="2.80.10.50">
    <property type="match status" value="1"/>
</dbReference>
<keyword evidence="3" id="KW-1185">Reference proteome</keyword>
<dbReference type="EMBL" id="JAACJJ010000056">
    <property type="protein sequence ID" value="KAF5312942.1"/>
    <property type="molecule type" value="Genomic_DNA"/>
</dbReference>
<dbReference type="Proteomes" id="UP000567179">
    <property type="component" value="Unassembled WGS sequence"/>
</dbReference>
<sequence length="172" mass="18535">MMLKNLFLFIASASVFTIVNSQALENGYYLIKSVQGAKLACNFAGTQSPTTITFTDFSKIDAKNFIWQVSKGLGDSGYTLTNLGSGNKAAAAAQEVGAHVDGFSNIATQFAIEFSGNGTFAIKSPNQNLFWAVFQQDEPNIFMPFLEPASGGDEEKFLFIAANFSLQQASNI</sequence>
<name>A0A8H5EUM3_9AGAR</name>
<keyword evidence="1" id="KW-0732">Signal</keyword>
<dbReference type="AlphaFoldDB" id="A0A8H5EUM3"/>
<proteinExistence type="predicted"/>
<accession>A0A8H5EUM3</accession>
<organism evidence="2 3">
    <name type="scientific">Psilocybe cf. subviscida</name>
    <dbReference type="NCBI Taxonomy" id="2480587"/>
    <lineage>
        <taxon>Eukaryota</taxon>
        <taxon>Fungi</taxon>
        <taxon>Dikarya</taxon>
        <taxon>Basidiomycota</taxon>
        <taxon>Agaricomycotina</taxon>
        <taxon>Agaricomycetes</taxon>
        <taxon>Agaricomycetidae</taxon>
        <taxon>Agaricales</taxon>
        <taxon>Agaricineae</taxon>
        <taxon>Strophariaceae</taxon>
        <taxon>Psilocybe</taxon>
    </lineage>
</organism>